<name>A0A7X0U7V2_9BURK</name>
<dbReference type="EMBL" id="JACHLK010000001">
    <property type="protein sequence ID" value="MBB6558104.1"/>
    <property type="molecule type" value="Genomic_DNA"/>
</dbReference>
<sequence length="169" mass="18451">MPTFTATVQTHIKASPAQAFGFIAPIDPTTLFTGYGPLPAVTGTRDQTGPWDAPGQTRTVAMSDGSSVQEGLKHYRPAQYFAYTVSGFTGALRWLATGADGAWWFDPEANGTQTTVRWRHAFHARSKWAAPVLWLLASVLWRGYMRKALRLAKARIEMAPRTPAAALSA</sequence>
<dbReference type="InterPro" id="IPR023393">
    <property type="entry name" value="START-like_dom_sf"/>
</dbReference>
<protein>
    <recommendedName>
        <fullName evidence="3">Polyketide cyclase / dehydrase and lipid transport</fullName>
    </recommendedName>
</protein>
<dbReference type="AlphaFoldDB" id="A0A7X0U7V2"/>
<dbReference type="SUPFAM" id="SSF55961">
    <property type="entry name" value="Bet v1-like"/>
    <property type="match status" value="1"/>
</dbReference>
<gene>
    <name evidence="1" type="ORF">HNP48_000768</name>
</gene>
<comment type="caution">
    <text evidence="1">The sequence shown here is derived from an EMBL/GenBank/DDBJ whole genome shotgun (WGS) entry which is preliminary data.</text>
</comment>
<dbReference type="InterPro" id="IPR019587">
    <property type="entry name" value="Polyketide_cyclase/dehydratase"/>
</dbReference>
<reference evidence="1 2" key="1">
    <citation type="submission" date="2020-08" db="EMBL/GenBank/DDBJ databases">
        <title>Functional genomics of gut bacteria from endangered species of beetles.</title>
        <authorList>
            <person name="Carlos-Shanley C."/>
        </authorList>
    </citation>
    <scope>NUCLEOTIDE SEQUENCE [LARGE SCALE GENOMIC DNA]</scope>
    <source>
        <strain evidence="1 2">S00198</strain>
    </source>
</reference>
<dbReference type="Proteomes" id="UP000575083">
    <property type="component" value="Unassembled WGS sequence"/>
</dbReference>
<dbReference type="Pfam" id="PF10604">
    <property type="entry name" value="Polyketide_cyc2"/>
    <property type="match status" value="1"/>
</dbReference>
<proteinExistence type="predicted"/>
<dbReference type="Gene3D" id="3.30.530.20">
    <property type="match status" value="1"/>
</dbReference>
<evidence type="ECO:0008006" key="3">
    <source>
        <dbReference type="Google" id="ProtNLM"/>
    </source>
</evidence>
<evidence type="ECO:0000313" key="2">
    <source>
        <dbReference type="Proteomes" id="UP000575083"/>
    </source>
</evidence>
<dbReference type="RefSeq" id="WP_184855499.1">
    <property type="nucleotide sequence ID" value="NZ_JACHLK010000001.1"/>
</dbReference>
<accession>A0A7X0U7V2</accession>
<evidence type="ECO:0000313" key="1">
    <source>
        <dbReference type="EMBL" id="MBB6558104.1"/>
    </source>
</evidence>
<keyword evidence="2" id="KW-1185">Reference proteome</keyword>
<organism evidence="1 2">
    <name type="scientific">Acidovorax soli</name>
    <dbReference type="NCBI Taxonomy" id="592050"/>
    <lineage>
        <taxon>Bacteria</taxon>
        <taxon>Pseudomonadati</taxon>
        <taxon>Pseudomonadota</taxon>
        <taxon>Betaproteobacteria</taxon>
        <taxon>Burkholderiales</taxon>
        <taxon>Comamonadaceae</taxon>
        <taxon>Acidovorax</taxon>
    </lineage>
</organism>